<name>A0A974PSG4_9HYPH</name>
<evidence type="ECO:0000313" key="2">
    <source>
        <dbReference type="EMBL" id="QRG08909.1"/>
    </source>
</evidence>
<organism evidence="2 3">
    <name type="scientific">Xanthobacter dioxanivorans</name>
    <dbReference type="NCBI Taxonomy" id="2528964"/>
    <lineage>
        <taxon>Bacteria</taxon>
        <taxon>Pseudomonadati</taxon>
        <taxon>Pseudomonadota</taxon>
        <taxon>Alphaproteobacteria</taxon>
        <taxon>Hyphomicrobiales</taxon>
        <taxon>Xanthobacteraceae</taxon>
        <taxon>Xanthobacter</taxon>
    </lineage>
</organism>
<keyword evidence="3" id="KW-1185">Reference proteome</keyword>
<gene>
    <name evidence="2" type="ORF">EZH22_11915</name>
</gene>
<protein>
    <recommendedName>
        <fullName evidence="4">DUF4175 domain-containing protein</fullName>
    </recommendedName>
</protein>
<feature type="transmembrane region" description="Helical" evidence="1">
    <location>
        <begin position="79"/>
        <end position="100"/>
    </location>
</feature>
<dbReference type="EMBL" id="CP063362">
    <property type="protein sequence ID" value="QRG08909.1"/>
    <property type="molecule type" value="Genomic_DNA"/>
</dbReference>
<feature type="transmembrane region" description="Helical" evidence="1">
    <location>
        <begin position="44"/>
        <end position="72"/>
    </location>
</feature>
<dbReference type="AlphaFoldDB" id="A0A974PSG4"/>
<reference evidence="2 3" key="1">
    <citation type="submission" date="2020-10" db="EMBL/GenBank/DDBJ databases">
        <title>Degradation of 1,4-Dioxane by Xanthobacter sp. YN2, via a Novel Group-2 Soluble Di-Iron Monooxygenase.</title>
        <authorList>
            <person name="Ma F."/>
            <person name="Wang Y."/>
            <person name="Yang J."/>
            <person name="Guo H."/>
            <person name="Su D."/>
            <person name="Yu L."/>
        </authorList>
    </citation>
    <scope>NUCLEOTIDE SEQUENCE [LARGE SCALE GENOMIC DNA]</scope>
    <source>
        <strain evidence="2 3">YN2</strain>
    </source>
</reference>
<keyword evidence="1" id="KW-1133">Transmembrane helix</keyword>
<keyword evidence="1" id="KW-0472">Membrane</keyword>
<evidence type="ECO:0000256" key="1">
    <source>
        <dbReference type="SAM" id="Phobius"/>
    </source>
</evidence>
<accession>A0A974PSG4</accession>
<evidence type="ECO:0000313" key="3">
    <source>
        <dbReference type="Proteomes" id="UP000596427"/>
    </source>
</evidence>
<keyword evidence="1" id="KW-0812">Transmembrane</keyword>
<dbReference type="Proteomes" id="UP000596427">
    <property type="component" value="Chromosome"/>
</dbReference>
<proteinExistence type="predicted"/>
<feature type="transmembrane region" description="Helical" evidence="1">
    <location>
        <begin position="112"/>
        <end position="131"/>
    </location>
</feature>
<dbReference type="KEGG" id="xdi:EZH22_11915"/>
<sequence length="144" mass="14887">MIIFSILGCLAAIGIFCWLLFTLAVFALPFLLGLTAVSWAYGTGAGWIGAIVVGLIAAGAIFAIGQFLLIVARPLWLKLLVAFAFVAPAVVAGYAATYGIVKHVLPSQTWQLIFSGAGAIAVGIVTFVRLATLPEPSGRGPVGL</sequence>
<feature type="transmembrane region" description="Helical" evidence="1">
    <location>
        <begin position="7"/>
        <end position="32"/>
    </location>
</feature>
<dbReference type="RefSeq" id="WP_203195825.1">
    <property type="nucleotide sequence ID" value="NZ_CP063362.1"/>
</dbReference>
<evidence type="ECO:0008006" key="4">
    <source>
        <dbReference type="Google" id="ProtNLM"/>
    </source>
</evidence>